<protein>
    <recommendedName>
        <fullName evidence="5">YHYH domain-containing protein</fullName>
    </recommendedName>
</protein>
<feature type="region of interest" description="Disordered" evidence="1">
    <location>
        <begin position="21"/>
        <end position="58"/>
    </location>
</feature>
<evidence type="ECO:0000313" key="3">
    <source>
        <dbReference type="EMBL" id="CAJ1375609.1"/>
    </source>
</evidence>
<sequence length="378" mass="38623">MAKKLLALLLLKAVRAQDCSGEGTTWGPGIGPPPDGCGPPTGGPTDGGPTDGGTSSGCNNPSCSSPPCAAPLLGDVGCSTVAGTESYNHEMVQKGDSIPTDAHIFGPFEAGFGEQQKGIIESWGCSDASVVYDSEGGKDLNIAEASVAKACSIQLPRIVGETYYGIVGPCGGHTGDYHFHRGFGCLYQESGSHSTKVGVVAGYNLYGKWEDYANNQLPLLDACGAHFGPTPESSSNVYHYHVQDQAPFTVGCYGPSASNGLVSVAECRALYPKCDNDGGAGTAIETHAGTVTYDKFCPCWDGAGSNMGTNIVELPALSTSAISYTAGSGSSSASTTSTSTAATGPTTTTTWTAISSASTARMSKLFSLTAAVFTLLVR</sequence>
<gene>
    <name evidence="3" type="ORF">EVOR1521_LOCUS4847</name>
</gene>
<feature type="chain" id="PRO_5041371327" description="YHYH domain-containing protein" evidence="2">
    <location>
        <begin position="17"/>
        <end position="378"/>
    </location>
</feature>
<keyword evidence="4" id="KW-1185">Reference proteome</keyword>
<feature type="compositionally biased region" description="Gly residues" evidence="1">
    <location>
        <begin position="44"/>
        <end position="55"/>
    </location>
</feature>
<evidence type="ECO:0000256" key="2">
    <source>
        <dbReference type="SAM" id="SignalP"/>
    </source>
</evidence>
<dbReference type="AlphaFoldDB" id="A0AA36HW89"/>
<proteinExistence type="predicted"/>
<comment type="caution">
    <text evidence="3">The sequence shown here is derived from an EMBL/GenBank/DDBJ whole genome shotgun (WGS) entry which is preliminary data.</text>
</comment>
<dbReference type="EMBL" id="CAUJNA010000333">
    <property type="protein sequence ID" value="CAJ1375609.1"/>
    <property type="molecule type" value="Genomic_DNA"/>
</dbReference>
<evidence type="ECO:0008006" key="5">
    <source>
        <dbReference type="Google" id="ProtNLM"/>
    </source>
</evidence>
<keyword evidence="2" id="KW-0732">Signal</keyword>
<feature type="signal peptide" evidence="2">
    <location>
        <begin position="1"/>
        <end position="16"/>
    </location>
</feature>
<dbReference type="Proteomes" id="UP001178507">
    <property type="component" value="Unassembled WGS sequence"/>
</dbReference>
<evidence type="ECO:0000256" key="1">
    <source>
        <dbReference type="SAM" id="MobiDB-lite"/>
    </source>
</evidence>
<reference evidence="3" key="1">
    <citation type="submission" date="2023-08" db="EMBL/GenBank/DDBJ databases">
        <authorList>
            <person name="Chen Y."/>
            <person name="Shah S."/>
            <person name="Dougan E. K."/>
            <person name="Thang M."/>
            <person name="Chan C."/>
        </authorList>
    </citation>
    <scope>NUCLEOTIDE SEQUENCE</scope>
</reference>
<name>A0AA36HW89_9DINO</name>
<organism evidence="3 4">
    <name type="scientific">Effrenium voratum</name>
    <dbReference type="NCBI Taxonomy" id="2562239"/>
    <lineage>
        <taxon>Eukaryota</taxon>
        <taxon>Sar</taxon>
        <taxon>Alveolata</taxon>
        <taxon>Dinophyceae</taxon>
        <taxon>Suessiales</taxon>
        <taxon>Symbiodiniaceae</taxon>
        <taxon>Effrenium</taxon>
    </lineage>
</organism>
<accession>A0AA36HW89</accession>
<evidence type="ECO:0000313" key="4">
    <source>
        <dbReference type="Proteomes" id="UP001178507"/>
    </source>
</evidence>